<feature type="transmembrane region" description="Helical" evidence="2">
    <location>
        <begin position="71"/>
        <end position="91"/>
    </location>
</feature>
<feature type="compositionally biased region" description="Polar residues" evidence="1">
    <location>
        <begin position="187"/>
        <end position="198"/>
    </location>
</feature>
<feature type="transmembrane region" description="Helical" evidence="2">
    <location>
        <begin position="152"/>
        <end position="171"/>
    </location>
</feature>
<sequence length="231" mass="23520">MNPDLIGMVAIALLWLTAGALAEGLPGRRTARSLRRRTATVLMLTASALAAMAAVAATALVTAGPTNADRIALGLVLPAAPALVVAVRTVARLRLLWAGTGAFTGAPGTPVPPRLRAAAAHPMIAVPLQMVGLATLPATVTAATGGTLTTGSALPGLVLTAAGLAVVTMGIRHAIRHSRLAEWTVRPRSTSSHASTVLANRARQEPRRCGPAAGPHRFDAQSRSNSPSFAP</sequence>
<keyword evidence="4" id="KW-1185">Reference proteome</keyword>
<feature type="transmembrane region" description="Helical" evidence="2">
    <location>
        <begin position="38"/>
        <end position="59"/>
    </location>
</feature>
<proteinExistence type="predicted"/>
<feature type="transmembrane region" description="Helical" evidence="2">
    <location>
        <begin position="6"/>
        <end position="26"/>
    </location>
</feature>
<accession>A0ABV8KK33</accession>
<keyword evidence="2" id="KW-1133">Transmembrane helix</keyword>
<evidence type="ECO:0000256" key="1">
    <source>
        <dbReference type="SAM" id="MobiDB-lite"/>
    </source>
</evidence>
<name>A0ABV8KK33_9ACTN</name>
<organism evidence="3 4">
    <name type="scientific">Micromonospora zhanjiangensis</name>
    <dbReference type="NCBI Taxonomy" id="1522057"/>
    <lineage>
        <taxon>Bacteria</taxon>
        <taxon>Bacillati</taxon>
        <taxon>Actinomycetota</taxon>
        <taxon>Actinomycetes</taxon>
        <taxon>Micromonosporales</taxon>
        <taxon>Micromonosporaceae</taxon>
        <taxon>Micromonospora</taxon>
    </lineage>
</organism>
<feature type="compositionally biased region" description="Polar residues" evidence="1">
    <location>
        <begin position="221"/>
        <end position="231"/>
    </location>
</feature>
<protein>
    <submittedName>
        <fullName evidence="3">Uncharacterized protein</fullName>
    </submittedName>
</protein>
<gene>
    <name evidence="3" type="ORF">ACFOX0_10910</name>
</gene>
<evidence type="ECO:0000313" key="3">
    <source>
        <dbReference type="EMBL" id="MFC4106443.1"/>
    </source>
</evidence>
<comment type="caution">
    <text evidence="3">The sequence shown here is derived from an EMBL/GenBank/DDBJ whole genome shotgun (WGS) entry which is preliminary data.</text>
</comment>
<reference evidence="4" key="1">
    <citation type="journal article" date="2019" name="Int. J. Syst. Evol. Microbiol.">
        <title>The Global Catalogue of Microorganisms (GCM) 10K type strain sequencing project: providing services to taxonomists for standard genome sequencing and annotation.</title>
        <authorList>
            <consortium name="The Broad Institute Genomics Platform"/>
            <consortium name="The Broad Institute Genome Sequencing Center for Infectious Disease"/>
            <person name="Wu L."/>
            <person name="Ma J."/>
        </authorList>
    </citation>
    <scope>NUCLEOTIDE SEQUENCE [LARGE SCALE GENOMIC DNA]</scope>
    <source>
        <strain evidence="4">2902at01</strain>
    </source>
</reference>
<dbReference type="Proteomes" id="UP001595868">
    <property type="component" value="Unassembled WGS sequence"/>
</dbReference>
<feature type="transmembrane region" description="Helical" evidence="2">
    <location>
        <begin position="124"/>
        <end position="146"/>
    </location>
</feature>
<evidence type="ECO:0000256" key="2">
    <source>
        <dbReference type="SAM" id="Phobius"/>
    </source>
</evidence>
<keyword evidence="2" id="KW-0812">Transmembrane</keyword>
<dbReference type="RefSeq" id="WP_377544343.1">
    <property type="nucleotide sequence ID" value="NZ_JBHSBN010000006.1"/>
</dbReference>
<keyword evidence="2" id="KW-0472">Membrane</keyword>
<evidence type="ECO:0000313" key="4">
    <source>
        <dbReference type="Proteomes" id="UP001595868"/>
    </source>
</evidence>
<dbReference type="EMBL" id="JBHSBN010000006">
    <property type="protein sequence ID" value="MFC4106443.1"/>
    <property type="molecule type" value="Genomic_DNA"/>
</dbReference>
<feature type="region of interest" description="Disordered" evidence="1">
    <location>
        <begin position="186"/>
        <end position="231"/>
    </location>
</feature>